<sequence>MLDEKLAEFTKQKFSQYWLPQDIGFTKVHSLLKHGGAVALFIYDTMDLYLGRNIN</sequence>
<dbReference type="EMBL" id="JAAKGU010000005">
    <property type="protein sequence ID" value="NGM83490.1"/>
    <property type="molecule type" value="Genomic_DNA"/>
</dbReference>
<reference evidence="1 2" key="1">
    <citation type="submission" date="2020-02" db="EMBL/GenBank/DDBJ databases">
        <authorList>
            <person name="Gao J."/>
            <person name="Sun J."/>
        </authorList>
    </citation>
    <scope>NUCLEOTIDE SEQUENCE [LARGE SCALE GENOMIC DNA]</scope>
    <source>
        <strain evidence="1 2">7124</strain>
    </source>
</reference>
<evidence type="ECO:0000313" key="1">
    <source>
        <dbReference type="EMBL" id="NGM83490.1"/>
    </source>
</evidence>
<name>A0A6M1PJU3_9BACL</name>
<organism evidence="1 2">
    <name type="scientific">Paenibacillus apii</name>
    <dbReference type="NCBI Taxonomy" id="1850370"/>
    <lineage>
        <taxon>Bacteria</taxon>
        <taxon>Bacillati</taxon>
        <taxon>Bacillota</taxon>
        <taxon>Bacilli</taxon>
        <taxon>Bacillales</taxon>
        <taxon>Paenibacillaceae</taxon>
        <taxon>Paenibacillus</taxon>
    </lineage>
</organism>
<evidence type="ECO:0000313" key="2">
    <source>
        <dbReference type="Proteomes" id="UP000480151"/>
    </source>
</evidence>
<gene>
    <name evidence="1" type="ORF">G5B47_13795</name>
</gene>
<dbReference type="RefSeq" id="WP_165099002.1">
    <property type="nucleotide sequence ID" value="NZ_JAAKGU010000005.1"/>
</dbReference>
<keyword evidence="2" id="KW-1185">Reference proteome</keyword>
<dbReference type="AlphaFoldDB" id="A0A6M1PJU3"/>
<protein>
    <submittedName>
        <fullName evidence="1">Uncharacterized protein</fullName>
    </submittedName>
</protein>
<proteinExistence type="predicted"/>
<comment type="caution">
    <text evidence="1">The sequence shown here is derived from an EMBL/GenBank/DDBJ whole genome shotgun (WGS) entry which is preliminary data.</text>
</comment>
<accession>A0A6M1PJU3</accession>
<dbReference type="Proteomes" id="UP000480151">
    <property type="component" value="Unassembled WGS sequence"/>
</dbReference>